<protein>
    <submittedName>
        <fullName evidence="5">Helix-turn-helix transcriptional regulator</fullName>
    </submittedName>
</protein>
<dbReference type="Pfam" id="PF00196">
    <property type="entry name" value="GerE"/>
    <property type="match status" value="1"/>
</dbReference>
<keyword evidence="2" id="KW-0238">DNA-binding</keyword>
<dbReference type="RefSeq" id="WP_179053139.1">
    <property type="nucleotide sequence ID" value="NZ_QJRE01000113.1"/>
</dbReference>
<dbReference type="CDD" id="cd06170">
    <property type="entry name" value="LuxR_C_like"/>
    <property type="match status" value="1"/>
</dbReference>
<dbReference type="Proteomes" id="UP000704738">
    <property type="component" value="Unassembled WGS sequence"/>
</dbReference>
<organism evidence="5 6">
    <name type="scientific">Pseudomonas hunanensis</name>
    <dbReference type="NCBI Taxonomy" id="1247546"/>
    <lineage>
        <taxon>Bacteria</taxon>
        <taxon>Pseudomonadati</taxon>
        <taxon>Pseudomonadota</taxon>
        <taxon>Gammaproteobacteria</taxon>
        <taxon>Pseudomonadales</taxon>
        <taxon>Pseudomonadaceae</taxon>
        <taxon>Pseudomonas</taxon>
    </lineage>
</organism>
<proteinExistence type="predicted"/>
<evidence type="ECO:0000256" key="1">
    <source>
        <dbReference type="ARBA" id="ARBA00023015"/>
    </source>
</evidence>
<keyword evidence="3" id="KW-0804">Transcription</keyword>
<dbReference type="PANTHER" id="PTHR43214">
    <property type="entry name" value="TWO-COMPONENT RESPONSE REGULATOR"/>
    <property type="match status" value="1"/>
</dbReference>
<comment type="caution">
    <text evidence="5">The sequence shown here is derived from an EMBL/GenBank/DDBJ whole genome shotgun (WGS) entry which is preliminary data.</text>
</comment>
<evidence type="ECO:0000259" key="4">
    <source>
        <dbReference type="PROSITE" id="PS50043"/>
    </source>
</evidence>
<dbReference type="Gene3D" id="1.10.10.10">
    <property type="entry name" value="Winged helix-like DNA-binding domain superfamily/Winged helix DNA-binding domain"/>
    <property type="match status" value="1"/>
</dbReference>
<accession>A0ABD6N0U9</accession>
<evidence type="ECO:0000313" key="5">
    <source>
        <dbReference type="EMBL" id="NWL47465.1"/>
    </source>
</evidence>
<dbReference type="PANTHER" id="PTHR43214:SF41">
    <property type="entry name" value="NITRATE_NITRITE RESPONSE REGULATOR PROTEIN NARP"/>
    <property type="match status" value="1"/>
</dbReference>
<dbReference type="InterPro" id="IPR039420">
    <property type="entry name" value="WalR-like"/>
</dbReference>
<dbReference type="InterPro" id="IPR000792">
    <property type="entry name" value="Tscrpt_reg_LuxR_C"/>
</dbReference>
<dbReference type="PRINTS" id="PR00038">
    <property type="entry name" value="HTHLUXR"/>
</dbReference>
<dbReference type="InterPro" id="IPR016032">
    <property type="entry name" value="Sig_transdc_resp-reg_C-effctor"/>
</dbReference>
<feature type="domain" description="HTH luxR-type" evidence="4">
    <location>
        <begin position="260"/>
        <end position="325"/>
    </location>
</feature>
<sequence>MSSEHYAHRAHCTELLQQFSQTVLSIQQLAQARSIEQFHGQMFDRLQGLLPFDKAWWGRSAQVDGELHEHSCAVFNLPASYVADWQSIRADDITVDKVHAAPGRAVIVNLDSTPGLRWLGMRHDIRELLCIIVVDPVTQLSEHLTLYRSAGLPRFSQFDCELLTCLIPHLVAAMSNNQIRAMLAMRESLANRETLGLAVCDRHGILQHAESGFIEMLQSHWPNWRGPALPMAVRPGVLDVEALRIEMSEVGAAYVLVGRARSALQRLSPREYDVARSVGRGQTYKEIARELGLAPNTVRHHIRTIYAKLGVNDKVTVARLLHAPDA</sequence>
<dbReference type="GO" id="GO:0003677">
    <property type="term" value="F:DNA binding"/>
    <property type="evidence" value="ECO:0007669"/>
    <property type="project" value="UniProtKB-KW"/>
</dbReference>
<dbReference type="EMBL" id="QJRE01000113">
    <property type="protein sequence ID" value="NWL47465.1"/>
    <property type="molecule type" value="Genomic_DNA"/>
</dbReference>
<dbReference type="InterPro" id="IPR036388">
    <property type="entry name" value="WH-like_DNA-bd_sf"/>
</dbReference>
<keyword evidence="1" id="KW-0805">Transcription regulation</keyword>
<dbReference type="SUPFAM" id="SSF46894">
    <property type="entry name" value="C-terminal effector domain of the bipartite response regulators"/>
    <property type="match status" value="1"/>
</dbReference>
<dbReference type="AlphaFoldDB" id="A0ABD6N0U9"/>
<reference evidence="5 6" key="1">
    <citation type="submission" date="2018-06" db="EMBL/GenBank/DDBJ databases">
        <title>Bacteria isolated from soil of Wuhan.</title>
        <authorList>
            <person name="Xiang W."/>
            <person name="Huang C."/>
        </authorList>
    </citation>
    <scope>NUCLEOTIDE SEQUENCE [LARGE SCALE GENOMIC DNA]</scope>
    <source>
        <strain evidence="6">xwS4</strain>
    </source>
</reference>
<name>A0ABD6N0U9_9PSED</name>
<dbReference type="SMART" id="SM00421">
    <property type="entry name" value="HTH_LUXR"/>
    <property type="match status" value="1"/>
</dbReference>
<evidence type="ECO:0000256" key="2">
    <source>
        <dbReference type="ARBA" id="ARBA00023125"/>
    </source>
</evidence>
<gene>
    <name evidence="5" type="ORF">DM819_16800</name>
</gene>
<evidence type="ECO:0000256" key="3">
    <source>
        <dbReference type="ARBA" id="ARBA00023163"/>
    </source>
</evidence>
<dbReference type="PROSITE" id="PS50043">
    <property type="entry name" value="HTH_LUXR_2"/>
    <property type="match status" value="1"/>
</dbReference>
<evidence type="ECO:0000313" key="6">
    <source>
        <dbReference type="Proteomes" id="UP000704738"/>
    </source>
</evidence>